<dbReference type="Gene3D" id="1.10.540.10">
    <property type="entry name" value="Acyl-CoA dehydrogenase/oxidase, N-terminal domain"/>
    <property type="match status" value="1"/>
</dbReference>
<comment type="cofactor">
    <cofactor evidence="1">
        <name>FAD</name>
        <dbReference type="ChEBI" id="CHEBI:57692"/>
    </cofactor>
</comment>
<dbReference type="InterPro" id="IPR037069">
    <property type="entry name" value="AcylCoA_DH/ox_N_sf"/>
</dbReference>
<reference evidence="9 11" key="2">
    <citation type="submission" date="2018-08" db="EMBL/GenBank/DDBJ databases">
        <title>Genetic Globetrotter - A new plasmid hitch-hiking vast phylogenetic and geographic distances.</title>
        <authorList>
            <person name="Vollmers J."/>
            <person name="Petersen J."/>
        </authorList>
    </citation>
    <scope>NUCLEOTIDE SEQUENCE [LARGE SCALE GENOMIC DNA]</scope>
    <source>
        <strain evidence="9 11">DSM 26383</strain>
    </source>
</reference>
<evidence type="ECO:0000313" key="10">
    <source>
        <dbReference type="Proteomes" id="UP000051401"/>
    </source>
</evidence>
<dbReference type="Proteomes" id="UP000325785">
    <property type="component" value="Chromosome"/>
</dbReference>
<reference evidence="8 10" key="1">
    <citation type="submission" date="2015-04" db="EMBL/GenBank/DDBJ databases">
        <title>The draft genome sequence of Roseovarius indicus B108T.</title>
        <authorList>
            <person name="Li G."/>
            <person name="Lai Q."/>
            <person name="Shao Z."/>
            <person name="Yan P."/>
        </authorList>
    </citation>
    <scope>NUCLEOTIDE SEQUENCE [LARGE SCALE GENOMIC DNA]</scope>
    <source>
        <strain evidence="8 10">B108</strain>
    </source>
</reference>
<dbReference type="Pfam" id="PF00441">
    <property type="entry name" value="Acyl-CoA_dh_1"/>
    <property type="match status" value="1"/>
</dbReference>
<dbReference type="InterPro" id="IPR009075">
    <property type="entry name" value="AcylCo_DH/oxidase_C"/>
</dbReference>
<evidence type="ECO:0000256" key="5">
    <source>
        <dbReference type="ARBA" id="ARBA00023002"/>
    </source>
</evidence>
<sequence>MISEDVQSSIDMIRESARGIVSHGDLSRVRKLRFTDPGFDRAVWGEMCDMGWPALRLPEDKGGVGLGLLPYCALAEEVGRGLMPEPLVPGALTAALLDGDTLAAHLAGDTLVLPAWQDSRDAIGPEKPLGAEGDKVSATKFYVPVAGGADAFLVIGTDSAALVQADAEGVTVAAEKAQDGTTLARVTFDKARGKVIAADPRPAFAEAALATAAYLLGLMDSALDMTVAYLKERVQFGRPIGSFQVLQHMAVDLKLELEVSRASVEDAAQLWDRDGPTPETYAAISRAKARATQSALRLTRETIQLHGGIGFTDEYDIGLYLRKAIVMAAQYGSAECHRRAYAALKPIEEEA</sequence>
<dbReference type="InterPro" id="IPR013786">
    <property type="entry name" value="AcylCoA_DH/ox_N"/>
</dbReference>
<comment type="similarity">
    <text evidence="2">Belongs to the acyl-CoA dehydrogenase family.</text>
</comment>
<evidence type="ECO:0000313" key="9">
    <source>
        <dbReference type="EMBL" id="QEW25367.1"/>
    </source>
</evidence>
<dbReference type="AlphaFoldDB" id="A0A0T5P1N2"/>
<proteinExistence type="inferred from homology"/>
<dbReference type="PANTHER" id="PTHR43884">
    <property type="entry name" value="ACYL-COA DEHYDROGENASE"/>
    <property type="match status" value="1"/>
</dbReference>
<dbReference type="InterPro" id="IPR009100">
    <property type="entry name" value="AcylCoA_DH/oxidase_NM_dom_sf"/>
</dbReference>
<dbReference type="InterPro" id="IPR036250">
    <property type="entry name" value="AcylCo_DH-like_C"/>
</dbReference>
<dbReference type="EMBL" id="LAXI01000029">
    <property type="protein sequence ID" value="KRS15041.1"/>
    <property type="molecule type" value="Genomic_DNA"/>
</dbReference>
<dbReference type="Proteomes" id="UP000051401">
    <property type="component" value="Unassembled WGS sequence"/>
</dbReference>
<feature type="domain" description="Acyl-CoA dehydrogenase/oxidase N-terminal" evidence="7">
    <location>
        <begin position="11"/>
        <end position="89"/>
    </location>
</feature>
<keyword evidence="3" id="KW-0285">Flavoprotein</keyword>
<dbReference type="SUPFAM" id="SSF56645">
    <property type="entry name" value="Acyl-CoA dehydrogenase NM domain-like"/>
    <property type="match status" value="1"/>
</dbReference>
<feature type="domain" description="Acyl-CoA dehydrogenase/oxidase C-terminal" evidence="6">
    <location>
        <begin position="203"/>
        <end position="342"/>
    </location>
</feature>
<gene>
    <name evidence="9" type="primary">acdA_2</name>
    <name evidence="9" type="ORF">RIdsm_01153</name>
    <name evidence="8" type="ORF">XM52_26105</name>
</gene>
<dbReference type="GO" id="GO:0050660">
    <property type="term" value="F:flavin adenine dinucleotide binding"/>
    <property type="evidence" value="ECO:0007669"/>
    <property type="project" value="InterPro"/>
</dbReference>
<dbReference type="Gene3D" id="2.40.110.10">
    <property type="entry name" value="Butyryl-CoA Dehydrogenase, subunit A, domain 2"/>
    <property type="match status" value="1"/>
</dbReference>
<dbReference type="PATRIC" id="fig|540747.5.peg.3583"/>
<evidence type="ECO:0000256" key="1">
    <source>
        <dbReference type="ARBA" id="ARBA00001974"/>
    </source>
</evidence>
<evidence type="ECO:0000256" key="2">
    <source>
        <dbReference type="ARBA" id="ARBA00009347"/>
    </source>
</evidence>
<dbReference type="InterPro" id="IPR046373">
    <property type="entry name" value="Acyl-CoA_Oxase/DH_mid-dom_sf"/>
</dbReference>
<accession>A0A0T5P1N2</accession>
<evidence type="ECO:0000256" key="4">
    <source>
        <dbReference type="ARBA" id="ARBA00022827"/>
    </source>
</evidence>
<evidence type="ECO:0000256" key="3">
    <source>
        <dbReference type="ARBA" id="ARBA00022630"/>
    </source>
</evidence>
<dbReference type="OrthoDB" id="7328575at2"/>
<evidence type="ECO:0000259" key="6">
    <source>
        <dbReference type="Pfam" id="PF00441"/>
    </source>
</evidence>
<evidence type="ECO:0000313" key="8">
    <source>
        <dbReference type="EMBL" id="KRS15041.1"/>
    </source>
</evidence>
<evidence type="ECO:0000313" key="11">
    <source>
        <dbReference type="Proteomes" id="UP000325785"/>
    </source>
</evidence>
<dbReference type="GO" id="GO:0003995">
    <property type="term" value="F:acyl-CoA dehydrogenase activity"/>
    <property type="evidence" value="ECO:0007669"/>
    <property type="project" value="TreeGrafter"/>
</dbReference>
<evidence type="ECO:0000259" key="7">
    <source>
        <dbReference type="Pfam" id="PF02771"/>
    </source>
</evidence>
<dbReference type="STRING" id="540747.SAMN04488031_106254"/>
<dbReference type="PANTHER" id="PTHR43884:SF20">
    <property type="entry name" value="ACYL-COA DEHYDROGENASE FADE28"/>
    <property type="match status" value="1"/>
</dbReference>
<organism evidence="8 10">
    <name type="scientific">Roseovarius indicus</name>
    <dbReference type="NCBI Taxonomy" id="540747"/>
    <lineage>
        <taxon>Bacteria</taxon>
        <taxon>Pseudomonadati</taxon>
        <taxon>Pseudomonadota</taxon>
        <taxon>Alphaproteobacteria</taxon>
        <taxon>Rhodobacterales</taxon>
        <taxon>Roseobacteraceae</taxon>
        <taxon>Roseovarius</taxon>
    </lineage>
</organism>
<dbReference type="KEGG" id="rid:RIdsm_01153"/>
<keyword evidence="10" id="KW-1185">Reference proteome</keyword>
<dbReference type="EC" id="1.3.99.-" evidence="9"/>
<keyword evidence="4" id="KW-0274">FAD</keyword>
<dbReference type="SUPFAM" id="SSF47203">
    <property type="entry name" value="Acyl-CoA dehydrogenase C-terminal domain-like"/>
    <property type="match status" value="1"/>
</dbReference>
<dbReference type="Pfam" id="PF02771">
    <property type="entry name" value="Acyl-CoA_dh_N"/>
    <property type="match status" value="1"/>
</dbReference>
<protein>
    <submittedName>
        <fullName evidence="9">Acyl-CoA dehydrogenase</fullName>
        <ecNumber evidence="9">1.3.99.-</ecNumber>
    </submittedName>
</protein>
<dbReference type="RefSeq" id="WP_057821124.1">
    <property type="nucleotide sequence ID" value="NZ_CP031598.1"/>
</dbReference>
<dbReference type="Gene3D" id="1.20.140.10">
    <property type="entry name" value="Butyryl-CoA Dehydrogenase, subunit A, domain 3"/>
    <property type="match status" value="1"/>
</dbReference>
<dbReference type="EMBL" id="CP031598">
    <property type="protein sequence ID" value="QEW25367.1"/>
    <property type="molecule type" value="Genomic_DNA"/>
</dbReference>
<name>A0A0T5P1N2_9RHOB</name>
<keyword evidence="5 9" id="KW-0560">Oxidoreductase</keyword>